<accession>A0A673H488</accession>
<dbReference type="Pfam" id="PF00610">
    <property type="entry name" value="DEP"/>
    <property type="match status" value="1"/>
</dbReference>
<dbReference type="AlphaFoldDB" id="A0A673H488"/>
<dbReference type="InterPro" id="IPR000591">
    <property type="entry name" value="DEP_dom"/>
</dbReference>
<dbReference type="SUPFAM" id="SSF46785">
    <property type="entry name" value="Winged helix' DNA-binding domain"/>
    <property type="match status" value="1"/>
</dbReference>
<dbReference type="Ensembl" id="ENSSRHT00000021199.1">
    <property type="protein sequence ID" value="ENSSRHP00000020548.1"/>
    <property type="gene ID" value="ENSSRHG00000010977.1"/>
</dbReference>
<protein>
    <submittedName>
        <fullName evidence="2">Rap guanine nucleotide exchange factor 5-like</fullName>
    </submittedName>
</protein>
<sequence>MEMVDESPTVSFKGLISKVLEDHRSRADPPLLLKNGSQFKKNLEVIISQKQSICCSNAGQTRHKACVNNVPCAGRALRNAFLSNGQDNWKAHVKLARIIRRTYVGLELVEWLMDRCEVIQNRMIASKIWNILLDLGILLSVEQNNVFEDSRSLYQFTFEECEAQSCDFRNQVNWTNAVHLLLQLVPYVQLRGGTQKRYKEDAQKTSDVCNPVLQMRALEHLTSTVQNELLAALARKAQTKSSKDYSVYVFSVSPALQQDPGAATRDREDISRLEMVQRLAKDGCRLLHSPLRATERPAEVRCKITVMYVAIHIYSIIIGCFFKLQKQGFIFLNQQMSFLTQYVSNLRMDILE</sequence>
<dbReference type="Proteomes" id="UP000472270">
    <property type="component" value="Unassembled WGS sequence"/>
</dbReference>
<reference evidence="2" key="2">
    <citation type="submission" date="2025-09" db="UniProtKB">
        <authorList>
            <consortium name="Ensembl"/>
        </authorList>
    </citation>
    <scope>IDENTIFICATION</scope>
</reference>
<dbReference type="InterPro" id="IPR036388">
    <property type="entry name" value="WH-like_DNA-bd_sf"/>
</dbReference>
<dbReference type="Gene3D" id="1.10.10.10">
    <property type="entry name" value="Winged helix-like DNA-binding domain superfamily/Winged helix DNA-binding domain"/>
    <property type="match status" value="1"/>
</dbReference>
<dbReference type="SMART" id="SM00049">
    <property type="entry name" value="DEP"/>
    <property type="match status" value="1"/>
</dbReference>
<name>A0A673H488_9TELE</name>
<evidence type="ECO:0000313" key="2">
    <source>
        <dbReference type="Ensembl" id="ENSSRHP00000020548.1"/>
    </source>
</evidence>
<organism evidence="2 3">
    <name type="scientific">Sinocyclocheilus rhinocerous</name>
    <dbReference type="NCBI Taxonomy" id="307959"/>
    <lineage>
        <taxon>Eukaryota</taxon>
        <taxon>Metazoa</taxon>
        <taxon>Chordata</taxon>
        <taxon>Craniata</taxon>
        <taxon>Vertebrata</taxon>
        <taxon>Euteleostomi</taxon>
        <taxon>Actinopterygii</taxon>
        <taxon>Neopterygii</taxon>
        <taxon>Teleostei</taxon>
        <taxon>Ostariophysi</taxon>
        <taxon>Cypriniformes</taxon>
        <taxon>Cyprinidae</taxon>
        <taxon>Cyprininae</taxon>
        <taxon>Sinocyclocheilus</taxon>
    </lineage>
</organism>
<reference evidence="2" key="1">
    <citation type="submission" date="2025-08" db="UniProtKB">
        <authorList>
            <consortium name="Ensembl"/>
        </authorList>
    </citation>
    <scope>IDENTIFICATION</scope>
</reference>
<keyword evidence="3" id="KW-1185">Reference proteome</keyword>
<proteinExistence type="predicted"/>
<evidence type="ECO:0000313" key="3">
    <source>
        <dbReference type="Proteomes" id="UP000472270"/>
    </source>
</evidence>
<evidence type="ECO:0000259" key="1">
    <source>
        <dbReference type="PROSITE" id="PS50186"/>
    </source>
</evidence>
<dbReference type="PROSITE" id="PS50186">
    <property type="entry name" value="DEP"/>
    <property type="match status" value="1"/>
</dbReference>
<feature type="domain" description="DEP" evidence="1">
    <location>
        <begin position="99"/>
        <end position="158"/>
    </location>
</feature>
<dbReference type="GO" id="GO:0035556">
    <property type="term" value="P:intracellular signal transduction"/>
    <property type="evidence" value="ECO:0007669"/>
    <property type="project" value="InterPro"/>
</dbReference>
<gene>
    <name evidence="2" type="primary">rapgef5b</name>
</gene>
<dbReference type="InterPro" id="IPR036390">
    <property type="entry name" value="WH_DNA-bd_sf"/>
</dbReference>